<evidence type="ECO:0000256" key="1">
    <source>
        <dbReference type="ARBA" id="ARBA00022723"/>
    </source>
</evidence>
<keyword evidence="1" id="KW-0479">Metal-binding</keyword>
<name>A0A934IM61_9HYPH</name>
<proteinExistence type="predicted"/>
<dbReference type="Gene3D" id="3.40.225.10">
    <property type="entry name" value="Class II aldolase/adducin N-terminal domain"/>
    <property type="match status" value="1"/>
</dbReference>
<dbReference type="GO" id="GO:0016832">
    <property type="term" value="F:aldehyde-lyase activity"/>
    <property type="evidence" value="ECO:0007669"/>
    <property type="project" value="TreeGrafter"/>
</dbReference>
<dbReference type="SMART" id="SM01007">
    <property type="entry name" value="Aldolase_II"/>
    <property type="match status" value="1"/>
</dbReference>
<evidence type="ECO:0000259" key="3">
    <source>
        <dbReference type="SMART" id="SM01007"/>
    </source>
</evidence>
<dbReference type="Pfam" id="PF00596">
    <property type="entry name" value="Aldolase_II"/>
    <property type="match status" value="1"/>
</dbReference>
<dbReference type="GO" id="GO:0019323">
    <property type="term" value="P:pentose catabolic process"/>
    <property type="evidence" value="ECO:0007669"/>
    <property type="project" value="TreeGrafter"/>
</dbReference>
<evidence type="ECO:0000256" key="2">
    <source>
        <dbReference type="ARBA" id="ARBA00023239"/>
    </source>
</evidence>
<dbReference type="PANTHER" id="PTHR22789:SF0">
    <property type="entry name" value="3-OXO-TETRONATE 4-PHOSPHATE DECARBOXYLASE-RELATED"/>
    <property type="match status" value="1"/>
</dbReference>
<gene>
    <name evidence="4" type="ORF">JCR33_04660</name>
</gene>
<dbReference type="RefSeq" id="WP_198880867.1">
    <property type="nucleotide sequence ID" value="NZ_JAEKJA010000003.1"/>
</dbReference>
<dbReference type="AlphaFoldDB" id="A0A934IM61"/>
<dbReference type="SUPFAM" id="SSF53639">
    <property type="entry name" value="AraD/HMP-PK domain-like"/>
    <property type="match status" value="1"/>
</dbReference>
<dbReference type="InterPro" id="IPR050197">
    <property type="entry name" value="Aldolase_class_II_sugar_metab"/>
</dbReference>
<sequence length="208" mass="22128">MVHEEMRAALVEAYRALLREGLIVGRAGNVSARIDTGCLITPTAVPPEQMQPSDIATVAFSGEATGKPSSEWRFHRDIFAARPDIHAIVHTHSPNATALATLRMPIPAAHYMVAMAGGHEIPCAPYATFGTAALSEAILATLGGRNACLLANHGVVAVGATLDKAMDLAREVELLAQIHRMALAAGTPVVLDREEMDRVLEAFKGYGR</sequence>
<evidence type="ECO:0000313" key="4">
    <source>
        <dbReference type="EMBL" id="MBJ3774966.1"/>
    </source>
</evidence>
<organism evidence="4 5">
    <name type="scientific">Acuticoccus mangrovi</name>
    <dbReference type="NCBI Taxonomy" id="2796142"/>
    <lineage>
        <taxon>Bacteria</taxon>
        <taxon>Pseudomonadati</taxon>
        <taxon>Pseudomonadota</taxon>
        <taxon>Alphaproteobacteria</taxon>
        <taxon>Hyphomicrobiales</taxon>
        <taxon>Amorphaceae</taxon>
        <taxon>Acuticoccus</taxon>
    </lineage>
</organism>
<keyword evidence="2" id="KW-0456">Lyase</keyword>
<reference evidence="4" key="1">
    <citation type="submission" date="2020-12" db="EMBL/GenBank/DDBJ databases">
        <title>Bacterial taxonomy.</title>
        <authorList>
            <person name="Pan X."/>
        </authorList>
    </citation>
    <scope>NUCLEOTIDE SEQUENCE</scope>
    <source>
        <strain evidence="4">B2012</strain>
    </source>
</reference>
<dbReference type="InterPro" id="IPR001303">
    <property type="entry name" value="Aldolase_II/adducin_N"/>
</dbReference>
<evidence type="ECO:0000313" key="5">
    <source>
        <dbReference type="Proteomes" id="UP000609531"/>
    </source>
</evidence>
<comment type="caution">
    <text evidence="4">The sequence shown here is derived from an EMBL/GenBank/DDBJ whole genome shotgun (WGS) entry which is preliminary data.</text>
</comment>
<dbReference type="GO" id="GO:0005829">
    <property type="term" value="C:cytosol"/>
    <property type="evidence" value="ECO:0007669"/>
    <property type="project" value="TreeGrafter"/>
</dbReference>
<protein>
    <submittedName>
        <fullName evidence="4">Class II aldolase/adducin family protein</fullName>
    </submittedName>
</protein>
<feature type="domain" description="Class II aldolase/adducin N-terminal" evidence="3">
    <location>
        <begin position="8"/>
        <end position="180"/>
    </location>
</feature>
<keyword evidence="5" id="KW-1185">Reference proteome</keyword>
<dbReference type="GO" id="GO:0046872">
    <property type="term" value="F:metal ion binding"/>
    <property type="evidence" value="ECO:0007669"/>
    <property type="project" value="UniProtKB-KW"/>
</dbReference>
<accession>A0A934IM61</accession>
<dbReference type="InterPro" id="IPR036409">
    <property type="entry name" value="Aldolase_II/adducin_N_sf"/>
</dbReference>
<dbReference type="EMBL" id="JAEKJA010000003">
    <property type="protein sequence ID" value="MBJ3774966.1"/>
    <property type="molecule type" value="Genomic_DNA"/>
</dbReference>
<dbReference type="Proteomes" id="UP000609531">
    <property type="component" value="Unassembled WGS sequence"/>
</dbReference>
<dbReference type="PANTHER" id="PTHR22789">
    <property type="entry name" value="FUCULOSE PHOSPHATE ALDOLASE"/>
    <property type="match status" value="1"/>
</dbReference>